<comment type="caution">
    <text evidence="1">The sequence shown here is derived from an EMBL/GenBank/DDBJ whole genome shotgun (WGS) entry which is preliminary data.</text>
</comment>
<dbReference type="Pfam" id="PF08282">
    <property type="entry name" value="Hydrolase_3"/>
    <property type="match status" value="1"/>
</dbReference>
<dbReference type="AlphaFoldDB" id="A0A162T510"/>
<proteinExistence type="predicted"/>
<evidence type="ECO:0000313" key="1">
    <source>
        <dbReference type="EMBL" id="KZL92251.1"/>
    </source>
</evidence>
<dbReference type="Gene3D" id="3.40.50.1000">
    <property type="entry name" value="HAD superfamily/HAD-like"/>
    <property type="match status" value="1"/>
</dbReference>
<gene>
    <name evidence="1" type="ORF">CLMAG_20600</name>
</gene>
<dbReference type="PATRIC" id="fig|1121326.3.peg.2050"/>
<accession>A0A162T510</accession>
<reference evidence="1 2" key="1">
    <citation type="submission" date="2016-04" db="EMBL/GenBank/DDBJ databases">
        <title>Genome sequence of Clostridium magnum DSM 2767.</title>
        <authorList>
            <person name="Poehlein A."/>
            <person name="Uhlig R."/>
            <person name="Fischer R."/>
            <person name="Bahl H."/>
            <person name="Daniel R."/>
        </authorList>
    </citation>
    <scope>NUCLEOTIDE SEQUENCE [LARGE SCALE GENOMIC DNA]</scope>
    <source>
        <strain evidence="1 2">DSM 2767</strain>
    </source>
</reference>
<organism evidence="1 2">
    <name type="scientific">Clostridium magnum DSM 2767</name>
    <dbReference type="NCBI Taxonomy" id="1121326"/>
    <lineage>
        <taxon>Bacteria</taxon>
        <taxon>Bacillati</taxon>
        <taxon>Bacillota</taxon>
        <taxon>Clostridia</taxon>
        <taxon>Eubacteriales</taxon>
        <taxon>Clostridiaceae</taxon>
        <taxon>Clostridium</taxon>
    </lineage>
</organism>
<dbReference type="InterPro" id="IPR036412">
    <property type="entry name" value="HAD-like_sf"/>
</dbReference>
<dbReference type="RefSeq" id="WP_066621585.1">
    <property type="nucleotide sequence ID" value="NZ_FQXL01000004.1"/>
</dbReference>
<keyword evidence="2" id="KW-1185">Reference proteome</keyword>
<evidence type="ECO:0000313" key="2">
    <source>
        <dbReference type="Proteomes" id="UP000076603"/>
    </source>
</evidence>
<dbReference type="SUPFAM" id="SSF56784">
    <property type="entry name" value="HAD-like"/>
    <property type="match status" value="1"/>
</dbReference>
<dbReference type="STRING" id="1121326.CLMAG_20600"/>
<name>A0A162T510_9CLOT</name>
<dbReference type="Proteomes" id="UP000076603">
    <property type="component" value="Unassembled WGS sequence"/>
</dbReference>
<dbReference type="OrthoDB" id="159409at2"/>
<evidence type="ECO:0008006" key="3">
    <source>
        <dbReference type="Google" id="ProtNLM"/>
    </source>
</evidence>
<sequence length="156" mass="17305">MIEISIPGRSNLKLKNIIFDYNGTIAVDGIISDYVKKMLVELSYDLSVYIITADTYGNVRTECEKLPVSIETFSFGNATIYKKEFVEKIGCEFTIAVGNGLNDVEMLKKAALSIAVIGDEGCSSQAILNSHITCKCINDVFDMVLKKYRIIATLRD</sequence>
<dbReference type="EMBL" id="LWAE01000002">
    <property type="protein sequence ID" value="KZL92251.1"/>
    <property type="molecule type" value="Genomic_DNA"/>
</dbReference>
<protein>
    <recommendedName>
        <fullName evidence="3">Haloacid dehalogenase-like hydrolase</fullName>
    </recommendedName>
</protein>
<dbReference type="InterPro" id="IPR023214">
    <property type="entry name" value="HAD_sf"/>
</dbReference>